<dbReference type="SUPFAM" id="SSF88723">
    <property type="entry name" value="PIN domain-like"/>
    <property type="match status" value="1"/>
</dbReference>
<evidence type="ECO:0000313" key="6">
    <source>
        <dbReference type="EMBL" id="UVI36656.1"/>
    </source>
</evidence>
<accession>A0ABY5SRX2</accession>
<dbReference type="EMBL" id="CP093443">
    <property type="protein sequence ID" value="UVI36656.1"/>
    <property type="molecule type" value="Genomic_DNA"/>
</dbReference>
<dbReference type="RefSeq" id="WP_265419223.1">
    <property type="nucleotide sequence ID" value="NZ_CP093443.1"/>
</dbReference>
<name>A0ABY5SRX2_9MICO</name>
<evidence type="ECO:0000313" key="7">
    <source>
        <dbReference type="Proteomes" id="UP001064879"/>
    </source>
</evidence>
<protein>
    <submittedName>
        <fullName evidence="6">PIN domain-containing protein</fullName>
    </submittedName>
</protein>
<evidence type="ECO:0000256" key="1">
    <source>
        <dbReference type="ARBA" id="ARBA00022722"/>
    </source>
</evidence>
<evidence type="ECO:0000256" key="4">
    <source>
        <dbReference type="ARBA" id="ARBA00022842"/>
    </source>
</evidence>
<keyword evidence="2" id="KW-0479">Metal-binding</keyword>
<reference evidence="6" key="1">
    <citation type="submission" date="2022-03" db="EMBL/GenBank/DDBJ databases">
        <title>Brevibacterium spongiae sp. nov., isolated from marine sponge.</title>
        <authorList>
            <person name="Li Z."/>
            <person name="Zhang M."/>
        </authorList>
    </citation>
    <scope>NUCLEOTIDE SEQUENCE</scope>
    <source>
        <strain evidence="6">WHS-Z9</strain>
    </source>
</reference>
<evidence type="ECO:0000256" key="2">
    <source>
        <dbReference type="ARBA" id="ARBA00022723"/>
    </source>
</evidence>
<organism evidence="6 7">
    <name type="scientific">Brevibacterium spongiae</name>
    <dbReference type="NCBI Taxonomy" id="2909672"/>
    <lineage>
        <taxon>Bacteria</taxon>
        <taxon>Bacillati</taxon>
        <taxon>Actinomycetota</taxon>
        <taxon>Actinomycetes</taxon>
        <taxon>Micrococcales</taxon>
        <taxon>Brevibacteriaceae</taxon>
        <taxon>Brevibacterium</taxon>
    </lineage>
</organism>
<dbReference type="PANTHER" id="PTHR34610">
    <property type="entry name" value="SSL7007 PROTEIN"/>
    <property type="match status" value="1"/>
</dbReference>
<feature type="domain" description="PIN" evidence="5">
    <location>
        <begin position="3"/>
        <end position="114"/>
    </location>
</feature>
<proteinExistence type="predicted"/>
<dbReference type="InterPro" id="IPR002850">
    <property type="entry name" value="PIN_toxin-like"/>
</dbReference>
<evidence type="ECO:0000259" key="5">
    <source>
        <dbReference type="Pfam" id="PF13470"/>
    </source>
</evidence>
<keyword evidence="4" id="KW-0460">Magnesium</keyword>
<keyword evidence="7" id="KW-1185">Reference proteome</keyword>
<dbReference type="PANTHER" id="PTHR34610:SF4">
    <property type="entry name" value="SLL8027 PROTEIN"/>
    <property type="match status" value="1"/>
</dbReference>
<gene>
    <name evidence="6" type="ORF">L1F31_03010</name>
</gene>
<dbReference type="Pfam" id="PF13470">
    <property type="entry name" value="PIN_3"/>
    <property type="match status" value="1"/>
</dbReference>
<keyword evidence="3" id="KW-0378">Hydrolase</keyword>
<sequence length="194" mass="21667">MYKAVLDTCVLVPGMQRDFLLQLAAESAYAPHWSSGVLNELIDVLNRIDVKKNRSTNGERRAVLLRRMSAAFPGAEIQAPRDREYGYGLRDPDDEHVLHAALMSGADAIVTDDQRAGLLDSDIVREASIEILTGDEFITNTAYAHRDKAVMAVLTLYRRRRNPPMESPAAILAHLCRSAEMKELYALLIDDLTE</sequence>
<dbReference type="InterPro" id="IPR002716">
    <property type="entry name" value="PIN_dom"/>
</dbReference>
<dbReference type="Proteomes" id="UP001064879">
    <property type="component" value="Chromosome"/>
</dbReference>
<evidence type="ECO:0000256" key="3">
    <source>
        <dbReference type="ARBA" id="ARBA00022801"/>
    </source>
</evidence>
<keyword evidence="1" id="KW-0540">Nuclease</keyword>
<dbReference type="InterPro" id="IPR029060">
    <property type="entry name" value="PIN-like_dom_sf"/>
</dbReference>